<evidence type="ECO:0000313" key="7">
    <source>
        <dbReference type="Proteomes" id="UP000531168"/>
    </source>
</evidence>
<dbReference type="EMBL" id="VXAR01000428">
    <property type="protein sequence ID" value="NXK71577.1"/>
    <property type="molecule type" value="Genomic_DNA"/>
</dbReference>
<evidence type="ECO:0000256" key="1">
    <source>
        <dbReference type="ARBA" id="ARBA00004370"/>
    </source>
</evidence>
<feature type="non-terminal residue" evidence="6">
    <location>
        <position position="1"/>
    </location>
</feature>
<keyword evidence="7" id="KW-1185">Reference proteome</keyword>
<sequence length="174" mass="19006">EDPQSKLILLQYSDGNYTNYVQDRTRFHELDFSLEILNTSRQDGQLYEYRVSKGPAEKVWQIQLEVYEPVSDPSIQILSRVLANGTCSVTLNCTAERGDSISYRWGSGAAAASGLCSRNSSLLHLSFPLRNSSISCSCTASNPVSAHVVAFHSSQCSSKRAGESVALSALLLPL</sequence>
<evidence type="ECO:0000256" key="2">
    <source>
        <dbReference type="ARBA" id="ARBA00022729"/>
    </source>
</evidence>
<protein>
    <submittedName>
        <fullName evidence="6">SLAF1 protein</fullName>
    </submittedName>
</protein>
<comment type="subcellular location">
    <subcellularLocation>
        <location evidence="1">Membrane</location>
    </subcellularLocation>
</comment>
<evidence type="ECO:0000259" key="5">
    <source>
        <dbReference type="PROSITE" id="PS50835"/>
    </source>
</evidence>
<comment type="caution">
    <text evidence="6">The sequence shown here is derived from an EMBL/GenBank/DDBJ whole genome shotgun (WGS) entry which is preliminary data.</text>
</comment>
<name>A0A7L0LSC0_9PSIT</name>
<dbReference type="InterPro" id="IPR015631">
    <property type="entry name" value="CD2/SLAM_rcpt"/>
</dbReference>
<dbReference type="InterPro" id="IPR007110">
    <property type="entry name" value="Ig-like_dom"/>
</dbReference>
<dbReference type="GO" id="GO:0016020">
    <property type="term" value="C:membrane"/>
    <property type="evidence" value="ECO:0007669"/>
    <property type="project" value="UniProtKB-SubCell"/>
</dbReference>
<dbReference type="PROSITE" id="PS50835">
    <property type="entry name" value="IG_LIKE"/>
    <property type="match status" value="1"/>
</dbReference>
<dbReference type="Gene3D" id="2.60.40.10">
    <property type="entry name" value="Immunoglobulins"/>
    <property type="match status" value="2"/>
</dbReference>
<dbReference type="PANTHER" id="PTHR12080:SF55">
    <property type="entry name" value="LYMPHOCYTE FUNCTION-ASSOCIATED ANTIGEN 3"/>
    <property type="match status" value="1"/>
</dbReference>
<keyword evidence="4" id="KW-0325">Glycoprotein</keyword>
<keyword evidence="2" id="KW-0732">Signal</keyword>
<evidence type="ECO:0000256" key="4">
    <source>
        <dbReference type="ARBA" id="ARBA00023180"/>
    </source>
</evidence>
<dbReference type="Proteomes" id="UP000531168">
    <property type="component" value="Unassembled WGS sequence"/>
</dbReference>
<dbReference type="PANTHER" id="PTHR12080">
    <property type="entry name" value="SIGNALING LYMPHOCYTIC ACTIVATION MOLECULE"/>
    <property type="match status" value="1"/>
</dbReference>
<proteinExistence type="predicted"/>
<dbReference type="InterPro" id="IPR013783">
    <property type="entry name" value="Ig-like_fold"/>
</dbReference>
<evidence type="ECO:0000313" key="6">
    <source>
        <dbReference type="EMBL" id="NXK71577.1"/>
    </source>
</evidence>
<dbReference type="AlphaFoldDB" id="A0A7L0LSC0"/>
<gene>
    <name evidence="6" type="primary">Slamf1</name>
    <name evidence="6" type="ORF">AMAGUI_R08897</name>
</gene>
<feature type="non-terminal residue" evidence="6">
    <location>
        <position position="174"/>
    </location>
</feature>
<keyword evidence="3" id="KW-0472">Membrane</keyword>
<organism evidence="6 7">
    <name type="scientific">Amazona guildingii</name>
    <dbReference type="NCBI Taxonomy" id="175529"/>
    <lineage>
        <taxon>Eukaryota</taxon>
        <taxon>Metazoa</taxon>
        <taxon>Chordata</taxon>
        <taxon>Craniata</taxon>
        <taxon>Vertebrata</taxon>
        <taxon>Euteleostomi</taxon>
        <taxon>Archelosauria</taxon>
        <taxon>Archosauria</taxon>
        <taxon>Dinosauria</taxon>
        <taxon>Saurischia</taxon>
        <taxon>Theropoda</taxon>
        <taxon>Coelurosauria</taxon>
        <taxon>Aves</taxon>
        <taxon>Neognathae</taxon>
        <taxon>Neoaves</taxon>
        <taxon>Telluraves</taxon>
        <taxon>Australaves</taxon>
        <taxon>Psittaciformes</taxon>
        <taxon>Psittacidae</taxon>
        <taxon>Amazona</taxon>
    </lineage>
</organism>
<accession>A0A7L0LSC0</accession>
<evidence type="ECO:0000256" key="3">
    <source>
        <dbReference type="ARBA" id="ARBA00023136"/>
    </source>
</evidence>
<reference evidence="6 7" key="1">
    <citation type="submission" date="2019-09" db="EMBL/GenBank/DDBJ databases">
        <title>Bird 10,000 Genomes (B10K) Project - Family phase.</title>
        <authorList>
            <person name="Zhang G."/>
        </authorList>
    </citation>
    <scope>NUCLEOTIDE SEQUENCE [LARGE SCALE GENOMIC DNA]</scope>
    <source>
        <strain evidence="6">B10K-DU-001-46</strain>
        <tissue evidence="6">Muscle</tissue>
    </source>
</reference>
<feature type="domain" description="Ig-like" evidence="5">
    <location>
        <begin position="73"/>
        <end position="149"/>
    </location>
</feature>